<dbReference type="EMBL" id="HBER01010194">
    <property type="protein sequence ID" value="CAD8529799.1"/>
    <property type="molecule type" value="Transcribed_RNA"/>
</dbReference>
<keyword evidence="1" id="KW-0472">Membrane</keyword>
<keyword evidence="1" id="KW-1133">Transmembrane helix</keyword>
<reference evidence="3" key="1">
    <citation type="submission" date="2021-01" db="EMBL/GenBank/DDBJ databases">
        <authorList>
            <person name="Corre E."/>
            <person name="Pelletier E."/>
            <person name="Niang G."/>
            <person name="Scheremetjew M."/>
            <person name="Finn R."/>
            <person name="Kale V."/>
            <person name="Holt S."/>
            <person name="Cochrane G."/>
            <person name="Meng A."/>
            <person name="Brown T."/>
            <person name="Cohen L."/>
        </authorList>
    </citation>
    <scope>NUCLEOTIDE SEQUENCE</scope>
    <source>
        <strain evidence="3">RCC1130</strain>
    </source>
</reference>
<keyword evidence="2" id="KW-0732">Signal</keyword>
<evidence type="ECO:0000256" key="2">
    <source>
        <dbReference type="SAM" id="SignalP"/>
    </source>
</evidence>
<accession>A0A7S0NS07</accession>
<gene>
    <name evidence="3" type="ORF">CLEP1334_LOCUS5051</name>
</gene>
<feature type="transmembrane region" description="Helical" evidence="1">
    <location>
        <begin position="91"/>
        <end position="110"/>
    </location>
</feature>
<organism evidence="3">
    <name type="scientific">Calcidiscus leptoporus</name>
    <dbReference type="NCBI Taxonomy" id="127549"/>
    <lineage>
        <taxon>Eukaryota</taxon>
        <taxon>Haptista</taxon>
        <taxon>Haptophyta</taxon>
        <taxon>Prymnesiophyceae</taxon>
        <taxon>Coccolithales</taxon>
        <taxon>Calcidiscaceae</taxon>
        <taxon>Calcidiscus</taxon>
    </lineage>
</organism>
<keyword evidence="1" id="KW-0812">Transmembrane</keyword>
<name>A0A7S0NS07_9EUKA</name>
<sequence>MMLTRFYLSLIMTLAPVSALVVPMSTSASLPISASPLALSRAVPRCMLVEVASSYQDAAVALGTTNNLALFGWPSYSSAGSAGLGGHEGDLALLFGLVVLFPTVVTVLLTNNSDD</sequence>
<evidence type="ECO:0000256" key="1">
    <source>
        <dbReference type="SAM" id="Phobius"/>
    </source>
</evidence>
<feature type="chain" id="PRO_5031000627" evidence="2">
    <location>
        <begin position="20"/>
        <end position="115"/>
    </location>
</feature>
<dbReference type="AlphaFoldDB" id="A0A7S0NS07"/>
<proteinExistence type="predicted"/>
<evidence type="ECO:0000313" key="3">
    <source>
        <dbReference type="EMBL" id="CAD8529799.1"/>
    </source>
</evidence>
<protein>
    <submittedName>
        <fullName evidence="3">Uncharacterized protein</fullName>
    </submittedName>
</protein>
<feature type="signal peptide" evidence="2">
    <location>
        <begin position="1"/>
        <end position="19"/>
    </location>
</feature>